<feature type="domain" description="Dipeptidylpeptidase IV N-terminal" evidence="5">
    <location>
        <begin position="204"/>
        <end position="298"/>
    </location>
</feature>
<dbReference type="PANTHER" id="PTHR42776:SF27">
    <property type="entry name" value="DIPEPTIDYL PEPTIDASE FAMILY MEMBER 6"/>
    <property type="match status" value="1"/>
</dbReference>
<dbReference type="Gene3D" id="2.120.10.30">
    <property type="entry name" value="TolB, C-terminal domain"/>
    <property type="match status" value="2"/>
</dbReference>
<evidence type="ECO:0000256" key="2">
    <source>
        <dbReference type="ARBA" id="ARBA00022825"/>
    </source>
</evidence>
<dbReference type="Pfam" id="PF00930">
    <property type="entry name" value="DPPIV_N"/>
    <property type="match status" value="1"/>
</dbReference>
<keyword evidence="1 6" id="KW-0378">Hydrolase</keyword>
<protein>
    <submittedName>
        <fullName evidence="6">Acyl-peptide hydrolase</fullName>
    </submittedName>
</protein>
<dbReference type="PANTHER" id="PTHR42776">
    <property type="entry name" value="SERINE PEPTIDASE S9 FAMILY MEMBER"/>
    <property type="match status" value="1"/>
</dbReference>
<accession>A0A094IQ13</accession>
<comment type="caution">
    <text evidence="6">The sequence shown here is derived from an EMBL/GenBank/DDBJ whole genome shotgun (WGS) entry which is preliminary data.</text>
</comment>
<dbReference type="Pfam" id="PF00326">
    <property type="entry name" value="Peptidase_S9"/>
    <property type="match status" value="1"/>
</dbReference>
<dbReference type="eggNOG" id="COG0823">
    <property type="taxonomic scope" value="Bacteria"/>
</dbReference>
<dbReference type="RefSeq" id="WP_051986775.1">
    <property type="nucleotide sequence ID" value="NZ_JPIN01000013.1"/>
</dbReference>
<dbReference type="EMBL" id="JPIN01000013">
    <property type="protein sequence ID" value="KFZ27914.1"/>
    <property type="molecule type" value="Genomic_DNA"/>
</dbReference>
<evidence type="ECO:0000256" key="1">
    <source>
        <dbReference type="ARBA" id="ARBA00022801"/>
    </source>
</evidence>
<name>A0A094IQ13_9GAMM</name>
<keyword evidence="2" id="KW-0720">Serine protease</keyword>
<dbReference type="InterPro" id="IPR011042">
    <property type="entry name" value="6-blade_b-propeller_TolB-like"/>
</dbReference>
<feature type="domain" description="Peptidase S9 prolyl oligopeptidase catalytic" evidence="4">
    <location>
        <begin position="481"/>
        <end position="691"/>
    </location>
</feature>
<evidence type="ECO:0000313" key="6">
    <source>
        <dbReference type="EMBL" id="KFZ27914.1"/>
    </source>
</evidence>
<dbReference type="STRING" id="1517416.IDAT_11605"/>
<keyword evidence="3" id="KW-0732">Signal</keyword>
<sequence length="695" mass="76805">MKPSVLTLSLASSVLLASIMGSANAESTSYLQPVKPTLSGADVFNLEYANDVQISPDGRYIAYVRNSFDIMTDGTRRGIWLVDSETGQHTPLFADQHSYGNPTWSPDGKRLAFTSNRSGRNQIHVYWVAEQRVAAVTEVQSGPSQMAWSPDGKHLAFMMSVEEPKSDFAKSVKMPSKPAKAKWGAAPIVVERTLYQRDGAGVIKSSYNQVFVVPSDGGTARQLTAGPFRHGGPLVWAPDASEIVFSANRNENWEYQSREGDLWAVKLQDNSLRQLTDLPGSESSATLSPNGKYLAFLHSGNAPVPYQNATLHRMAWESGEITAIRTDFDRSFDNPQWIDNRRLAVQYADRGRITVAEINLSGKLTTRVTDVGGIYASRPYTMGMYSVAPETGAIAYTYGTEYDLANVAVNDAGKRRVLTDLNGDVLAQRDLGEVREITYKSSFDDTEIHGWYILPPDYEEGKRYPTMVEIHGGPHLSYGPYFAAEHQRYAAEGFVVLYVNYRGSTSYGEDFAMLLDGHYASERDFADHMSGLDALIEQGIADPDNLFIAGGSAGGIATAYAVGLTDRFNAAAATNPVINWVSKTLTADSSIGQIQNQFPAMPWEDLEHYWQRSPLSLVGNVTTPTLLFTGEKDRRTPMAETEQFYQALQLRQVPTVMVRVPDAYHGVTAKPSRIEAKVAHTVAWFKRYLKNQDAE</sequence>
<dbReference type="InterPro" id="IPR002469">
    <property type="entry name" value="Peptidase_S9B_N"/>
</dbReference>
<organism evidence="6 7">
    <name type="scientific">Pseudidiomarina atlantica</name>
    <dbReference type="NCBI Taxonomy" id="1517416"/>
    <lineage>
        <taxon>Bacteria</taxon>
        <taxon>Pseudomonadati</taxon>
        <taxon>Pseudomonadota</taxon>
        <taxon>Gammaproteobacteria</taxon>
        <taxon>Alteromonadales</taxon>
        <taxon>Idiomarinaceae</taxon>
        <taxon>Pseudidiomarina</taxon>
    </lineage>
</organism>
<reference evidence="6 7" key="1">
    <citation type="submission" date="2014-06" db="EMBL/GenBank/DDBJ databases">
        <title>Draft genome sequence of Idiomarina sp. MCCC 1A10513.</title>
        <authorList>
            <person name="Du J."/>
            <person name="Lai Q."/>
            <person name="Shao Z."/>
        </authorList>
    </citation>
    <scope>NUCLEOTIDE SEQUENCE [LARGE SCALE GENOMIC DNA]</scope>
    <source>
        <strain evidence="6 7">MCCC 1A10513</strain>
    </source>
</reference>
<feature type="chain" id="PRO_5001904530" evidence="3">
    <location>
        <begin position="26"/>
        <end position="695"/>
    </location>
</feature>
<dbReference type="Gene3D" id="3.40.50.1820">
    <property type="entry name" value="alpha/beta hydrolase"/>
    <property type="match status" value="1"/>
</dbReference>
<dbReference type="InterPro" id="IPR029058">
    <property type="entry name" value="AB_hydrolase_fold"/>
</dbReference>
<evidence type="ECO:0000259" key="4">
    <source>
        <dbReference type="Pfam" id="PF00326"/>
    </source>
</evidence>
<dbReference type="SUPFAM" id="SSF82171">
    <property type="entry name" value="DPP6 N-terminal domain-like"/>
    <property type="match status" value="1"/>
</dbReference>
<keyword evidence="2" id="KW-0645">Protease</keyword>
<evidence type="ECO:0000256" key="3">
    <source>
        <dbReference type="SAM" id="SignalP"/>
    </source>
</evidence>
<feature type="signal peptide" evidence="3">
    <location>
        <begin position="1"/>
        <end position="25"/>
    </location>
</feature>
<dbReference type="AlphaFoldDB" id="A0A094IQ13"/>
<proteinExistence type="predicted"/>
<keyword evidence="7" id="KW-1185">Reference proteome</keyword>
<dbReference type="Pfam" id="PF07676">
    <property type="entry name" value="PD40"/>
    <property type="match status" value="1"/>
</dbReference>
<evidence type="ECO:0000313" key="7">
    <source>
        <dbReference type="Proteomes" id="UP000053718"/>
    </source>
</evidence>
<dbReference type="Proteomes" id="UP000053718">
    <property type="component" value="Unassembled WGS sequence"/>
</dbReference>
<dbReference type="InterPro" id="IPR011659">
    <property type="entry name" value="WD40"/>
</dbReference>
<gene>
    <name evidence="6" type="ORF">IDAT_11605</name>
</gene>
<dbReference type="eggNOG" id="COG1506">
    <property type="taxonomic scope" value="Bacteria"/>
</dbReference>
<evidence type="ECO:0000259" key="5">
    <source>
        <dbReference type="Pfam" id="PF00930"/>
    </source>
</evidence>
<dbReference type="SUPFAM" id="SSF53474">
    <property type="entry name" value="alpha/beta-Hydrolases"/>
    <property type="match status" value="1"/>
</dbReference>
<dbReference type="InterPro" id="IPR001375">
    <property type="entry name" value="Peptidase_S9_cat"/>
</dbReference>
<dbReference type="GO" id="GO:0004252">
    <property type="term" value="F:serine-type endopeptidase activity"/>
    <property type="evidence" value="ECO:0007669"/>
    <property type="project" value="TreeGrafter"/>
</dbReference>
<dbReference type="GO" id="GO:0006508">
    <property type="term" value="P:proteolysis"/>
    <property type="evidence" value="ECO:0007669"/>
    <property type="project" value="InterPro"/>
</dbReference>